<dbReference type="OrthoDB" id="10333174at2759"/>
<name>A0A1R0GQ18_9FUNG</name>
<evidence type="ECO:0000313" key="1">
    <source>
        <dbReference type="EMBL" id="OLY78991.1"/>
    </source>
</evidence>
<evidence type="ECO:0000313" key="2">
    <source>
        <dbReference type="Proteomes" id="UP000187455"/>
    </source>
</evidence>
<accession>A0A1R0GQ18</accession>
<reference evidence="1 2" key="1">
    <citation type="journal article" date="2016" name="Mol. Biol. Evol.">
        <title>Genome-Wide Survey of Gut Fungi (Harpellales) Reveals the First Horizontally Transferred Ubiquitin Gene from a Mosquito Host.</title>
        <authorList>
            <person name="Wang Y."/>
            <person name="White M.M."/>
            <person name="Kvist S."/>
            <person name="Moncalvo J.M."/>
        </authorList>
    </citation>
    <scope>NUCLEOTIDE SEQUENCE [LARGE SCALE GENOMIC DNA]</scope>
    <source>
        <strain evidence="1 2">ALG-7-W6</strain>
    </source>
</reference>
<organism evidence="1 2">
    <name type="scientific">Smittium mucronatum</name>
    <dbReference type="NCBI Taxonomy" id="133383"/>
    <lineage>
        <taxon>Eukaryota</taxon>
        <taxon>Fungi</taxon>
        <taxon>Fungi incertae sedis</taxon>
        <taxon>Zoopagomycota</taxon>
        <taxon>Kickxellomycotina</taxon>
        <taxon>Harpellomycetes</taxon>
        <taxon>Harpellales</taxon>
        <taxon>Legeriomycetaceae</taxon>
        <taxon>Smittium</taxon>
    </lineage>
</organism>
<keyword evidence="2" id="KW-1185">Reference proteome</keyword>
<dbReference type="Proteomes" id="UP000187455">
    <property type="component" value="Unassembled WGS sequence"/>
</dbReference>
<protein>
    <submittedName>
        <fullName evidence="1">Uncharacterized protein</fullName>
    </submittedName>
</protein>
<proteinExistence type="predicted"/>
<dbReference type="EMBL" id="LSSL01005166">
    <property type="protein sequence ID" value="OLY78991.1"/>
    <property type="molecule type" value="Genomic_DNA"/>
</dbReference>
<comment type="caution">
    <text evidence="1">The sequence shown here is derived from an EMBL/GenBank/DDBJ whole genome shotgun (WGS) entry which is preliminary data.</text>
</comment>
<dbReference type="STRING" id="133383.A0A1R0GQ18"/>
<gene>
    <name evidence="1" type="ORF">AYI68_g6951</name>
</gene>
<dbReference type="AlphaFoldDB" id="A0A1R0GQ18"/>
<sequence>MIKPKPLGGLFGYDFILNNTLNFLKFQTFPWALLSSSVDDQNLGTKRNISSLDSDDLGQYFIANALLSLGINNTEIRNVNSWFEGDGFLGNLPTEIYLDIPLIQTVAQSNSTLKNSLDEGITLPDFTATLNYTTASLAPFYIAMNTTADKAGYEAADIIMESIQKSVLSELSKLSFLKSPEFSSIQALYQTFLAYQTGNESQPNSLELIQNLLEYKTILKKLPMGTAFVNQFNSTINQYKFTLQFGNSRGSGIPNIGLMPTAFENYAKQISGIGSSLLKSTSGKSSSSIVHGLRIMPQFQFEYIPGERTDTWLSTLALPFILSASIPIFVKKFIELRITSSYGYDVWVLGDYSFRLHITRHLAQLGKVSGE</sequence>